<evidence type="ECO:0000256" key="7">
    <source>
        <dbReference type="ARBA" id="ARBA00023012"/>
    </source>
</evidence>
<evidence type="ECO:0000256" key="2">
    <source>
        <dbReference type="ARBA" id="ARBA00012438"/>
    </source>
</evidence>
<evidence type="ECO:0000256" key="5">
    <source>
        <dbReference type="ARBA" id="ARBA00022777"/>
    </source>
</evidence>
<evidence type="ECO:0000313" key="9">
    <source>
        <dbReference type="EMBL" id="MEZ8209028.1"/>
    </source>
</evidence>
<evidence type="ECO:0000256" key="3">
    <source>
        <dbReference type="ARBA" id="ARBA00022679"/>
    </source>
</evidence>
<feature type="domain" description="Histidine kinase" evidence="8">
    <location>
        <begin position="1"/>
        <end position="119"/>
    </location>
</feature>
<evidence type="ECO:0000256" key="6">
    <source>
        <dbReference type="ARBA" id="ARBA00022840"/>
    </source>
</evidence>
<evidence type="ECO:0000256" key="4">
    <source>
        <dbReference type="ARBA" id="ARBA00022741"/>
    </source>
</evidence>
<dbReference type="GO" id="GO:0005524">
    <property type="term" value="F:ATP binding"/>
    <property type="evidence" value="ECO:0007669"/>
    <property type="project" value="UniProtKB-KW"/>
</dbReference>
<keyword evidence="7" id="KW-0902">Two-component regulatory system</keyword>
<dbReference type="InterPro" id="IPR005467">
    <property type="entry name" value="His_kinase_dom"/>
</dbReference>
<dbReference type="InterPro" id="IPR003594">
    <property type="entry name" value="HATPase_dom"/>
</dbReference>
<dbReference type="InterPro" id="IPR036890">
    <property type="entry name" value="HATPase_C_sf"/>
</dbReference>
<keyword evidence="6 9" id="KW-0067">ATP-binding</keyword>
<dbReference type="PRINTS" id="PR00344">
    <property type="entry name" value="BCTRLSENSOR"/>
</dbReference>
<gene>
    <name evidence="9" type="ORF">ACED39_09580</name>
</gene>
<dbReference type="InterPro" id="IPR004358">
    <property type="entry name" value="Sig_transdc_His_kin-like_C"/>
</dbReference>
<protein>
    <recommendedName>
        <fullName evidence="2">histidine kinase</fullName>
        <ecNumber evidence="2">2.7.13.3</ecNumber>
    </recommendedName>
</protein>
<comment type="caution">
    <text evidence="9">The sequence shown here is derived from an EMBL/GenBank/DDBJ whole genome shotgun (WGS) entry which is preliminary data.</text>
</comment>
<accession>A0ABV4MHL5</accession>
<organism evidence="9 10">
    <name type="scientific">Vibrio bivalvicida</name>
    <dbReference type="NCBI Taxonomy" id="1276888"/>
    <lineage>
        <taxon>Bacteria</taxon>
        <taxon>Pseudomonadati</taxon>
        <taxon>Pseudomonadota</taxon>
        <taxon>Gammaproteobacteria</taxon>
        <taxon>Vibrionales</taxon>
        <taxon>Vibrionaceae</taxon>
        <taxon>Vibrio</taxon>
        <taxon>Vibrio oreintalis group</taxon>
    </lineage>
</organism>
<name>A0ABV4MHL5_9VIBR</name>
<dbReference type="Pfam" id="PF02518">
    <property type="entry name" value="HATPase_c"/>
    <property type="match status" value="1"/>
</dbReference>
<dbReference type="Gene3D" id="3.30.565.10">
    <property type="entry name" value="Histidine kinase-like ATPase, C-terminal domain"/>
    <property type="match status" value="1"/>
</dbReference>
<proteinExistence type="predicted"/>
<sequence>MLVFLVAIVHLVSDCTHLTQCPKLLGRITQSLSREAKLIARQDKTHTTIKVEDNGRGISEEDQSKIFQPFFTTLRARGGTGLGMHMVYNICTQKLRASIELESALGEGTKFTITLENRIDLEGRASVL</sequence>
<dbReference type="EC" id="2.7.13.3" evidence="2"/>
<evidence type="ECO:0000313" key="10">
    <source>
        <dbReference type="Proteomes" id="UP001569151"/>
    </source>
</evidence>
<dbReference type="RefSeq" id="WP_371726484.1">
    <property type="nucleotide sequence ID" value="NZ_JBGOOS010000010.1"/>
</dbReference>
<dbReference type="SUPFAM" id="SSF55874">
    <property type="entry name" value="ATPase domain of HSP90 chaperone/DNA topoisomerase II/histidine kinase"/>
    <property type="match status" value="1"/>
</dbReference>
<reference evidence="9 10" key="1">
    <citation type="submission" date="2024-06" db="EMBL/GenBank/DDBJ databases">
        <authorList>
            <person name="Steensen K."/>
            <person name="Seneca J."/>
            <person name="Bartlau N."/>
            <person name="Yu A.X."/>
            <person name="Polz M.F."/>
        </authorList>
    </citation>
    <scope>NUCLEOTIDE SEQUENCE [LARGE SCALE GENOMIC DNA]</scope>
    <source>
        <strain evidence="9 10">1F146</strain>
    </source>
</reference>
<dbReference type="SMART" id="SM00387">
    <property type="entry name" value="HATPase_c"/>
    <property type="match status" value="1"/>
</dbReference>
<dbReference type="EMBL" id="JBGOOS010000010">
    <property type="protein sequence ID" value="MEZ8209028.1"/>
    <property type="molecule type" value="Genomic_DNA"/>
</dbReference>
<evidence type="ECO:0000256" key="1">
    <source>
        <dbReference type="ARBA" id="ARBA00000085"/>
    </source>
</evidence>
<dbReference type="PROSITE" id="PS50109">
    <property type="entry name" value="HIS_KIN"/>
    <property type="match status" value="1"/>
</dbReference>
<keyword evidence="3" id="KW-0808">Transferase</keyword>
<dbReference type="Proteomes" id="UP001569151">
    <property type="component" value="Unassembled WGS sequence"/>
</dbReference>
<evidence type="ECO:0000259" key="8">
    <source>
        <dbReference type="PROSITE" id="PS50109"/>
    </source>
</evidence>
<dbReference type="PANTHER" id="PTHR43065">
    <property type="entry name" value="SENSOR HISTIDINE KINASE"/>
    <property type="match status" value="1"/>
</dbReference>
<dbReference type="PANTHER" id="PTHR43065:SF46">
    <property type="entry name" value="C4-DICARBOXYLATE TRANSPORT SENSOR PROTEIN DCTB"/>
    <property type="match status" value="1"/>
</dbReference>
<keyword evidence="10" id="KW-1185">Reference proteome</keyword>
<keyword evidence="5" id="KW-0418">Kinase</keyword>
<keyword evidence="4" id="KW-0547">Nucleotide-binding</keyword>
<comment type="catalytic activity">
    <reaction evidence="1">
        <text>ATP + protein L-histidine = ADP + protein N-phospho-L-histidine.</text>
        <dbReference type="EC" id="2.7.13.3"/>
    </reaction>
</comment>